<comment type="caution">
    <text evidence="2">The sequence shown here is derived from an EMBL/GenBank/DDBJ whole genome shotgun (WGS) entry which is preliminary data.</text>
</comment>
<accession>A0A366MF33</accession>
<keyword evidence="3" id="KW-1185">Reference proteome</keyword>
<dbReference type="PIRSF" id="PIRSF004990">
    <property type="entry name" value="UCP004990"/>
    <property type="match status" value="1"/>
</dbReference>
<organism evidence="2 3">
    <name type="scientific">Candidatus Methanobinarius endosymbioticus</name>
    <dbReference type="NCBI Taxonomy" id="2006182"/>
    <lineage>
        <taxon>Archaea</taxon>
        <taxon>Methanobacteriati</taxon>
        <taxon>Methanobacteriota</taxon>
        <taxon>Methanomada group</taxon>
        <taxon>Methanobacteria</taxon>
        <taxon>Methanobacteriales</taxon>
        <taxon>Methanobacteriaceae</taxon>
        <taxon>Candidatus Methanobinarius</taxon>
    </lineage>
</organism>
<sequence>MTDMHKHCPVCNTPIPLDELTCSLKCQKTLEDQQSRVRKSRIMLYVVMIAFIAIFAYMMVFNE</sequence>
<reference evidence="2 3" key="1">
    <citation type="submission" date="2018-06" db="EMBL/GenBank/DDBJ databases">
        <title>Genomic insight into two independent archaeal endosymbiosis events.</title>
        <authorList>
            <person name="Lind A.E."/>
            <person name="Lewis W.H."/>
            <person name="Spang A."/>
            <person name="Guy L."/>
            <person name="Embley M.T."/>
            <person name="Ettema T.J.G."/>
        </authorList>
    </citation>
    <scope>NUCLEOTIDE SEQUENCE [LARGE SCALE GENOMIC DNA]</scope>
    <source>
        <strain evidence="2">NOE</strain>
    </source>
</reference>
<dbReference type="EMBL" id="NIZT01000010">
    <property type="protein sequence ID" value="RBQ24099.1"/>
    <property type="molecule type" value="Genomic_DNA"/>
</dbReference>
<feature type="transmembrane region" description="Helical" evidence="1">
    <location>
        <begin position="42"/>
        <end position="60"/>
    </location>
</feature>
<name>A0A366MF33_9EURY</name>
<dbReference type="Pfam" id="PF09889">
    <property type="entry name" value="DUF2116"/>
    <property type="match status" value="1"/>
</dbReference>
<evidence type="ECO:0000313" key="2">
    <source>
        <dbReference type="EMBL" id="RBQ24099.1"/>
    </source>
</evidence>
<keyword evidence="1" id="KW-0472">Membrane</keyword>
<dbReference type="Proteomes" id="UP000253099">
    <property type="component" value="Unassembled WGS sequence"/>
</dbReference>
<dbReference type="AlphaFoldDB" id="A0A366MF33"/>
<keyword evidence="1" id="KW-1133">Transmembrane helix</keyword>
<protein>
    <recommendedName>
        <fullName evidence="4">DUF2116 family Zn-ribbon domain-containing protein</fullName>
    </recommendedName>
</protein>
<proteinExistence type="predicted"/>
<keyword evidence="1" id="KW-0812">Transmembrane</keyword>
<evidence type="ECO:0000313" key="3">
    <source>
        <dbReference type="Proteomes" id="UP000253099"/>
    </source>
</evidence>
<evidence type="ECO:0008006" key="4">
    <source>
        <dbReference type="Google" id="ProtNLM"/>
    </source>
</evidence>
<dbReference type="InterPro" id="IPR019216">
    <property type="entry name" value="DUF2116_treble_clef"/>
</dbReference>
<gene>
    <name evidence="2" type="ORF">ALNOE001_04780</name>
</gene>
<evidence type="ECO:0000256" key="1">
    <source>
        <dbReference type="SAM" id="Phobius"/>
    </source>
</evidence>